<evidence type="ECO:0000313" key="1">
    <source>
        <dbReference type="EnsemblPlants" id="EMT26957"/>
    </source>
</evidence>
<proteinExistence type="predicted"/>
<dbReference type="AlphaFoldDB" id="M8CI69"/>
<organism evidence="1">
    <name type="scientific">Aegilops tauschii</name>
    <name type="common">Tausch's goatgrass</name>
    <name type="synonym">Aegilops squarrosa</name>
    <dbReference type="NCBI Taxonomy" id="37682"/>
    <lineage>
        <taxon>Eukaryota</taxon>
        <taxon>Viridiplantae</taxon>
        <taxon>Streptophyta</taxon>
        <taxon>Embryophyta</taxon>
        <taxon>Tracheophyta</taxon>
        <taxon>Spermatophyta</taxon>
        <taxon>Magnoliopsida</taxon>
        <taxon>Liliopsida</taxon>
        <taxon>Poales</taxon>
        <taxon>Poaceae</taxon>
        <taxon>BOP clade</taxon>
        <taxon>Pooideae</taxon>
        <taxon>Triticodae</taxon>
        <taxon>Triticeae</taxon>
        <taxon>Triticinae</taxon>
        <taxon>Aegilops</taxon>
    </lineage>
</organism>
<dbReference type="EnsemblPlants" id="EMT26957">
    <property type="protein sequence ID" value="EMT26957"/>
    <property type="gene ID" value="F775_23817"/>
</dbReference>
<name>M8CI69_AEGTA</name>
<reference evidence="1" key="1">
    <citation type="submission" date="2015-06" db="UniProtKB">
        <authorList>
            <consortium name="EnsemblPlants"/>
        </authorList>
    </citation>
    <scope>IDENTIFICATION</scope>
</reference>
<accession>M8CI69</accession>
<protein>
    <submittedName>
        <fullName evidence="1">Uncharacterized protein</fullName>
    </submittedName>
</protein>
<sequence length="96" mass="11229">MACDSAANNGACRRSRRVEDLQFVSPTKGYRKLILVCIKVYRIPSLDYAFYRQPLNKPQVSYLFLFFAGCSKKQDSQVHLLDAFQYIYFPLLLYVF</sequence>